<evidence type="ECO:0000313" key="3">
    <source>
        <dbReference type="EMBL" id="KAG2606928.1"/>
    </source>
</evidence>
<keyword evidence="2" id="KW-0732">Signal</keyword>
<feature type="chain" id="PRO_5035848099" description="Secreted protein" evidence="2">
    <location>
        <begin position="16"/>
        <end position="78"/>
    </location>
</feature>
<accession>A0A8T0TBE7</accession>
<feature type="compositionally biased region" description="Pro residues" evidence="1">
    <location>
        <begin position="69"/>
        <end position="78"/>
    </location>
</feature>
<evidence type="ECO:0000256" key="1">
    <source>
        <dbReference type="SAM" id="MobiDB-lite"/>
    </source>
</evidence>
<evidence type="ECO:0000313" key="4">
    <source>
        <dbReference type="Proteomes" id="UP000823388"/>
    </source>
</evidence>
<gene>
    <name evidence="3" type="ORF">PVAP13_4NG201433</name>
</gene>
<reference evidence="3" key="1">
    <citation type="submission" date="2020-05" db="EMBL/GenBank/DDBJ databases">
        <title>WGS assembly of Panicum virgatum.</title>
        <authorList>
            <person name="Lovell J.T."/>
            <person name="Jenkins J."/>
            <person name="Shu S."/>
            <person name="Juenger T.E."/>
            <person name="Schmutz J."/>
        </authorList>
    </citation>
    <scope>NUCLEOTIDE SEQUENCE</scope>
    <source>
        <strain evidence="3">AP13</strain>
    </source>
</reference>
<dbReference type="EMBL" id="CM029044">
    <property type="protein sequence ID" value="KAG2606928.1"/>
    <property type="molecule type" value="Genomic_DNA"/>
</dbReference>
<name>A0A8T0TBE7_PANVG</name>
<dbReference type="Proteomes" id="UP000823388">
    <property type="component" value="Chromosome 4N"/>
</dbReference>
<feature type="signal peptide" evidence="2">
    <location>
        <begin position="1"/>
        <end position="15"/>
    </location>
</feature>
<dbReference type="AlphaFoldDB" id="A0A8T0TBE7"/>
<evidence type="ECO:0008006" key="5">
    <source>
        <dbReference type="Google" id="ProtNLM"/>
    </source>
</evidence>
<protein>
    <recommendedName>
        <fullName evidence="5">Secreted protein</fullName>
    </recommendedName>
</protein>
<proteinExistence type="predicted"/>
<evidence type="ECO:0000256" key="2">
    <source>
        <dbReference type="SAM" id="SignalP"/>
    </source>
</evidence>
<organism evidence="3 4">
    <name type="scientific">Panicum virgatum</name>
    <name type="common">Blackwell switchgrass</name>
    <dbReference type="NCBI Taxonomy" id="38727"/>
    <lineage>
        <taxon>Eukaryota</taxon>
        <taxon>Viridiplantae</taxon>
        <taxon>Streptophyta</taxon>
        <taxon>Embryophyta</taxon>
        <taxon>Tracheophyta</taxon>
        <taxon>Spermatophyta</taxon>
        <taxon>Magnoliopsida</taxon>
        <taxon>Liliopsida</taxon>
        <taxon>Poales</taxon>
        <taxon>Poaceae</taxon>
        <taxon>PACMAD clade</taxon>
        <taxon>Panicoideae</taxon>
        <taxon>Panicodae</taxon>
        <taxon>Paniceae</taxon>
        <taxon>Panicinae</taxon>
        <taxon>Panicum</taxon>
        <taxon>Panicum sect. Hiantes</taxon>
    </lineage>
</organism>
<sequence>MLMLVLLYLALVSSARKTSHKPAAPGTHAGYNNPPVSSHSRHRKAPPETPANTGYGVHVFMDDYRHGGPNPPPHCCGH</sequence>
<comment type="caution">
    <text evidence="3">The sequence shown here is derived from an EMBL/GenBank/DDBJ whole genome shotgun (WGS) entry which is preliminary data.</text>
</comment>
<feature type="region of interest" description="Disordered" evidence="1">
    <location>
        <begin position="17"/>
        <end position="78"/>
    </location>
</feature>
<keyword evidence="4" id="KW-1185">Reference proteome</keyword>